<keyword evidence="10" id="KW-0675">Receptor</keyword>
<evidence type="ECO:0000256" key="2">
    <source>
        <dbReference type="ARBA" id="ARBA00022448"/>
    </source>
</evidence>
<evidence type="ECO:0000256" key="7">
    <source>
        <dbReference type="ARBA" id="ARBA00023237"/>
    </source>
</evidence>
<dbReference type="InterPro" id="IPR039426">
    <property type="entry name" value="TonB-dep_rcpt-like"/>
</dbReference>
<dbReference type="Gene3D" id="2.40.170.20">
    <property type="entry name" value="TonB-dependent receptor, beta-barrel domain"/>
    <property type="match status" value="1"/>
</dbReference>
<reference evidence="11" key="1">
    <citation type="submission" date="2016-11" db="EMBL/GenBank/DDBJ databases">
        <authorList>
            <person name="Varghese N."/>
            <person name="Submissions S."/>
        </authorList>
    </citation>
    <scope>NUCLEOTIDE SEQUENCE [LARGE SCALE GENOMIC DNA]</scope>
    <source>
        <strain evidence="11">DSM 100572</strain>
    </source>
</reference>
<dbReference type="InterPro" id="IPR036942">
    <property type="entry name" value="Beta-barrel_TonB_sf"/>
</dbReference>
<dbReference type="Pfam" id="PF13715">
    <property type="entry name" value="CarbopepD_reg_2"/>
    <property type="match status" value="1"/>
</dbReference>
<evidence type="ECO:0000256" key="5">
    <source>
        <dbReference type="ARBA" id="ARBA00022729"/>
    </source>
</evidence>
<evidence type="ECO:0000256" key="1">
    <source>
        <dbReference type="ARBA" id="ARBA00004571"/>
    </source>
</evidence>
<comment type="subcellular location">
    <subcellularLocation>
        <location evidence="1 8">Cell outer membrane</location>
        <topology evidence="1 8">Multi-pass membrane protein</topology>
    </subcellularLocation>
</comment>
<gene>
    <name evidence="10" type="ORF">SAMN05444281_0706</name>
</gene>
<comment type="similarity">
    <text evidence="8">Belongs to the TonB-dependent receptor family.</text>
</comment>
<dbReference type="PROSITE" id="PS52016">
    <property type="entry name" value="TONB_DEPENDENT_REC_3"/>
    <property type="match status" value="1"/>
</dbReference>
<keyword evidence="4 8" id="KW-0812">Transmembrane</keyword>
<dbReference type="RefSeq" id="WP_073118274.1">
    <property type="nucleotide sequence ID" value="NZ_BMEN01000001.1"/>
</dbReference>
<evidence type="ECO:0000313" key="10">
    <source>
        <dbReference type="EMBL" id="SHH45990.1"/>
    </source>
</evidence>
<evidence type="ECO:0000256" key="4">
    <source>
        <dbReference type="ARBA" id="ARBA00022692"/>
    </source>
</evidence>
<dbReference type="AlphaFoldDB" id="A0A1M5T5W8"/>
<dbReference type="OrthoDB" id="9812892at2"/>
<keyword evidence="7 8" id="KW-0998">Cell outer membrane</keyword>
<dbReference type="PANTHER" id="PTHR30069:SF29">
    <property type="entry name" value="HEMOGLOBIN AND HEMOGLOBIN-HAPTOGLOBIN-BINDING PROTEIN 1-RELATED"/>
    <property type="match status" value="1"/>
</dbReference>
<dbReference type="GO" id="GO:0015344">
    <property type="term" value="F:siderophore uptake transmembrane transporter activity"/>
    <property type="evidence" value="ECO:0007669"/>
    <property type="project" value="TreeGrafter"/>
</dbReference>
<dbReference type="InterPro" id="IPR012910">
    <property type="entry name" value="Plug_dom"/>
</dbReference>
<dbReference type="InterPro" id="IPR037066">
    <property type="entry name" value="Plug_dom_sf"/>
</dbReference>
<keyword evidence="11" id="KW-1185">Reference proteome</keyword>
<dbReference type="InterPro" id="IPR013784">
    <property type="entry name" value="Carb-bd-like_fold"/>
</dbReference>
<dbReference type="GO" id="GO:0009279">
    <property type="term" value="C:cell outer membrane"/>
    <property type="evidence" value="ECO:0007669"/>
    <property type="project" value="UniProtKB-SubCell"/>
</dbReference>
<name>A0A1M5T5W8_9FLAO</name>
<proteinExistence type="inferred from homology"/>
<dbReference type="Pfam" id="PF07715">
    <property type="entry name" value="Plug"/>
    <property type="match status" value="1"/>
</dbReference>
<dbReference type="GO" id="GO:0044718">
    <property type="term" value="P:siderophore transmembrane transport"/>
    <property type="evidence" value="ECO:0007669"/>
    <property type="project" value="TreeGrafter"/>
</dbReference>
<sequence>MKFKLFFIFFAIITSSYSQGLQNIISGKVIDEKGEPLFGATIFVDNNLLASIVNENGNYVIKNIPQGKHLLKVSYLGYKTETKEVTVKNKENLKLDFFLNENTESLKQVSLLSKSEKTKTETKGFAVNVVETKEASLRNIQTNELLNTTVGVKIRQNGGLGSNVQYSLNGLSGSSVRIFIDGIPISMYGSSFSLNSIPPSMIKNIEVYKGVVPGHLADDALGGAINIVMKKGAKSNFNASISYGSFNTLQSNINGLYRFKKSGLTLKASTFYNYSANNYKVWGRGIVDIAPNGRTTEITAKMFNNAYKSIGGITQIGFTDVKWADQFFIGFTGSHDYKEIPNGAFMSTLPYKGRFMESDAKLTTLTYQKKDLVIKGLDININGLYGKRNRVVNDTVPWVYTWKGERLKDLKGNDIKYNWGSQQEKTQYGPVLNRISRNVASIRTGLSYEINKQNKILVNHVYSGLNREDHNEFLSALENTFKETKDLYKNIYSLSYELNAFNNQLKANLFGKHYRQKVLNNKPEFIDNPDGSKSVVEKVYNSNKNYNGYGFAFSYAILPNITLLTSAEKAVRLPSETEVFGNAGDNVRENVTIKPEISNNYNLGFRFGKFNIQKHSFTLTTNLFSRNIQDLISLPIDKDQLDQDDQVIYYVNLEKRSTSKGVELDLNYSYNNNLGLNFNMSHFNLTTLVNGLEVAVPNTPTFTMNAGVRYSIKDFFQKKSSLNLFYSAYFTDEFSYIKSQESGVRDDSNFSNIPLQFVQDLGISYAFPKEHFVISFDAKNIFDKTAYDNLSIQKPGRSFYIKLNYTINKF</sequence>
<evidence type="ECO:0000256" key="3">
    <source>
        <dbReference type="ARBA" id="ARBA00022452"/>
    </source>
</evidence>
<dbReference type="PANTHER" id="PTHR30069">
    <property type="entry name" value="TONB-DEPENDENT OUTER MEMBRANE RECEPTOR"/>
    <property type="match status" value="1"/>
</dbReference>
<evidence type="ECO:0000256" key="6">
    <source>
        <dbReference type="ARBA" id="ARBA00023136"/>
    </source>
</evidence>
<dbReference type="Proteomes" id="UP000184109">
    <property type="component" value="Unassembled WGS sequence"/>
</dbReference>
<protein>
    <submittedName>
        <fullName evidence="10">Outer membrane receptor proteins, mostly Fe transport</fullName>
    </submittedName>
</protein>
<evidence type="ECO:0000256" key="8">
    <source>
        <dbReference type="PROSITE-ProRule" id="PRU01360"/>
    </source>
</evidence>
<keyword evidence="2 8" id="KW-0813">Transport</keyword>
<dbReference type="SUPFAM" id="SSF56935">
    <property type="entry name" value="Porins"/>
    <property type="match status" value="1"/>
</dbReference>
<dbReference type="GO" id="GO:0030246">
    <property type="term" value="F:carbohydrate binding"/>
    <property type="evidence" value="ECO:0007669"/>
    <property type="project" value="InterPro"/>
</dbReference>
<evidence type="ECO:0000259" key="9">
    <source>
        <dbReference type="Pfam" id="PF07715"/>
    </source>
</evidence>
<dbReference type="STRING" id="1195760.SAMN05444281_0706"/>
<keyword evidence="3 8" id="KW-1134">Transmembrane beta strand</keyword>
<keyword evidence="6 8" id="KW-0472">Membrane</keyword>
<dbReference type="EMBL" id="FQXQ01000001">
    <property type="protein sequence ID" value="SHH45990.1"/>
    <property type="molecule type" value="Genomic_DNA"/>
</dbReference>
<organism evidence="10 11">
    <name type="scientific">Wenyingzhuangia marina</name>
    <dbReference type="NCBI Taxonomy" id="1195760"/>
    <lineage>
        <taxon>Bacteria</taxon>
        <taxon>Pseudomonadati</taxon>
        <taxon>Bacteroidota</taxon>
        <taxon>Flavobacteriia</taxon>
        <taxon>Flavobacteriales</taxon>
        <taxon>Flavobacteriaceae</taxon>
        <taxon>Wenyingzhuangia</taxon>
    </lineage>
</organism>
<dbReference type="Gene3D" id="2.60.40.1120">
    <property type="entry name" value="Carboxypeptidase-like, regulatory domain"/>
    <property type="match status" value="1"/>
</dbReference>
<dbReference type="Gene3D" id="2.170.130.10">
    <property type="entry name" value="TonB-dependent receptor, plug domain"/>
    <property type="match status" value="1"/>
</dbReference>
<feature type="domain" description="TonB-dependent receptor plug" evidence="9">
    <location>
        <begin position="126"/>
        <end position="223"/>
    </location>
</feature>
<dbReference type="SUPFAM" id="SSF49452">
    <property type="entry name" value="Starch-binding domain-like"/>
    <property type="match status" value="1"/>
</dbReference>
<evidence type="ECO:0000313" key="11">
    <source>
        <dbReference type="Proteomes" id="UP000184109"/>
    </source>
</evidence>
<accession>A0A1M5T5W8</accession>
<keyword evidence="5" id="KW-0732">Signal</keyword>